<evidence type="ECO:0000259" key="7">
    <source>
        <dbReference type="PROSITE" id="PS50893"/>
    </source>
</evidence>
<dbReference type="InterPro" id="IPR027417">
    <property type="entry name" value="P-loop_NTPase"/>
</dbReference>
<keyword evidence="2" id="KW-1003">Cell membrane</keyword>
<dbReference type="AlphaFoldDB" id="A0A918MZW3"/>
<dbReference type="Gene3D" id="3.40.50.300">
    <property type="entry name" value="P-loop containing nucleotide triphosphate hydrolases"/>
    <property type="match status" value="1"/>
</dbReference>
<reference evidence="8" key="1">
    <citation type="journal article" date="2014" name="Int. J. Syst. Evol. Microbiol.">
        <title>Complete genome sequence of Corynebacterium casei LMG S-19264T (=DSM 44701T), isolated from a smear-ripened cheese.</title>
        <authorList>
            <consortium name="US DOE Joint Genome Institute (JGI-PGF)"/>
            <person name="Walter F."/>
            <person name="Albersmeier A."/>
            <person name="Kalinowski J."/>
            <person name="Ruckert C."/>
        </authorList>
    </citation>
    <scope>NUCLEOTIDE SEQUENCE</scope>
    <source>
        <strain evidence="8">KCTC 23732</strain>
    </source>
</reference>
<evidence type="ECO:0000256" key="6">
    <source>
        <dbReference type="ARBA" id="ARBA00023136"/>
    </source>
</evidence>
<keyword evidence="4 8" id="KW-0067">ATP-binding</keyword>
<dbReference type="Proteomes" id="UP000608345">
    <property type="component" value="Unassembled WGS sequence"/>
</dbReference>
<accession>A0A918MZW3</accession>
<protein>
    <submittedName>
        <fullName evidence="8">Phosphonates import ATP-binding protein PhnC</fullName>
    </submittedName>
</protein>
<dbReference type="InterPro" id="IPR003593">
    <property type="entry name" value="AAA+_ATPase"/>
</dbReference>
<dbReference type="InterPro" id="IPR017871">
    <property type="entry name" value="ABC_transporter-like_CS"/>
</dbReference>
<dbReference type="PROSITE" id="PS50893">
    <property type="entry name" value="ABC_TRANSPORTER_2"/>
    <property type="match status" value="1"/>
</dbReference>
<gene>
    <name evidence="8" type="primary">phnC</name>
    <name evidence="8" type="ORF">GCM10011450_21190</name>
</gene>
<evidence type="ECO:0000256" key="3">
    <source>
        <dbReference type="ARBA" id="ARBA00022741"/>
    </source>
</evidence>
<keyword evidence="3" id="KW-0547">Nucleotide-binding</keyword>
<dbReference type="GO" id="GO:0005524">
    <property type="term" value="F:ATP binding"/>
    <property type="evidence" value="ECO:0007669"/>
    <property type="project" value="UniProtKB-KW"/>
</dbReference>
<comment type="caution">
    <text evidence="8">The sequence shown here is derived from an EMBL/GenBank/DDBJ whole genome shotgun (WGS) entry which is preliminary data.</text>
</comment>
<dbReference type="GO" id="GO:0016887">
    <property type="term" value="F:ATP hydrolysis activity"/>
    <property type="evidence" value="ECO:0007669"/>
    <property type="project" value="InterPro"/>
</dbReference>
<evidence type="ECO:0000313" key="9">
    <source>
        <dbReference type="Proteomes" id="UP000608345"/>
    </source>
</evidence>
<dbReference type="InterPro" id="IPR050086">
    <property type="entry name" value="MetN_ABC_transporter-like"/>
</dbReference>
<proteinExistence type="predicted"/>
<evidence type="ECO:0000256" key="2">
    <source>
        <dbReference type="ARBA" id="ARBA00022475"/>
    </source>
</evidence>
<dbReference type="SUPFAM" id="SSF52540">
    <property type="entry name" value="P-loop containing nucleoside triphosphate hydrolases"/>
    <property type="match status" value="1"/>
</dbReference>
<feature type="domain" description="ABC transporter" evidence="7">
    <location>
        <begin position="15"/>
        <end position="256"/>
    </location>
</feature>
<dbReference type="PANTHER" id="PTHR43166">
    <property type="entry name" value="AMINO ACID IMPORT ATP-BINDING PROTEIN"/>
    <property type="match status" value="1"/>
</dbReference>
<evidence type="ECO:0000256" key="1">
    <source>
        <dbReference type="ARBA" id="ARBA00022448"/>
    </source>
</evidence>
<keyword evidence="1" id="KW-0813">Transport</keyword>
<evidence type="ECO:0000313" key="8">
    <source>
        <dbReference type="EMBL" id="GGW90794.1"/>
    </source>
</evidence>
<keyword evidence="9" id="KW-1185">Reference proteome</keyword>
<name>A0A918MZW3_9BURK</name>
<dbReference type="SMART" id="SM00382">
    <property type="entry name" value="AAA"/>
    <property type="match status" value="1"/>
</dbReference>
<organism evidence="8 9">
    <name type="scientific">Advenella faeciporci</name>
    <dbReference type="NCBI Taxonomy" id="797535"/>
    <lineage>
        <taxon>Bacteria</taxon>
        <taxon>Pseudomonadati</taxon>
        <taxon>Pseudomonadota</taxon>
        <taxon>Betaproteobacteria</taxon>
        <taxon>Burkholderiales</taxon>
        <taxon>Alcaligenaceae</taxon>
    </lineage>
</organism>
<dbReference type="Pfam" id="PF00005">
    <property type="entry name" value="ABC_tran"/>
    <property type="match status" value="1"/>
</dbReference>
<dbReference type="PANTHER" id="PTHR43166:SF6">
    <property type="entry name" value="PHOSPHONATES IMPORT ATP-BINDING PROTEIN PHNC"/>
    <property type="match status" value="1"/>
</dbReference>
<evidence type="ECO:0000256" key="4">
    <source>
        <dbReference type="ARBA" id="ARBA00022840"/>
    </source>
</evidence>
<dbReference type="EMBL" id="BMYS01000016">
    <property type="protein sequence ID" value="GGW90794.1"/>
    <property type="molecule type" value="Genomic_DNA"/>
</dbReference>
<reference evidence="8" key="2">
    <citation type="submission" date="2020-09" db="EMBL/GenBank/DDBJ databases">
        <authorList>
            <person name="Sun Q."/>
            <person name="Kim S."/>
        </authorList>
    </citation>
    <scope>NUCLEOTIDE SEQUENCE</scope>
    <source>
        <strain evidence="8">KCTC 23732</strain>
    </source>
</reference>
<dbReference type="InterPro" id="IPR003439">
    <property type="entry name" value="ABC_transporter-like_ATP-bd"/>
</dbReference>
<sequence length="258" mass="28721">MMSAQLSDPSASMAVRVKGLSKRFQGGEIPVWSDVSFDIPYGQRVAIIGANGAGKSTLLRSCVRLVEPDSGEIFLDNKKVTGLRRAELSKIRARVGFVFQKHNLVNRLSVLTNVLHGGMARLSTPRMWFHAIAAKEERDYAMYCLERVNLGHLCNRRVDELSGGQSQRVAIARALMQKPGMIFADEPVASLDPQAGEEVMQVFSDLSQHEKLTLVFVTHHLDHALKYSDRVLGLQNLRLTLDASSKSQSLEQLRGMYE</sequence>
<evidence type="ECO:0000256" key="5">
    <source>
        <dbReference type="ARBA" id="ARBA00022967"/>
    </source>
</evidence>
<keyword evidence="6" id="KW-0472">Membrane</keyword>
<dbReference type="PROSITE" id="PS00211">
    <property type="entry name" value="ABC_TRANSPORTER_1"/>
    <property type="match status" value="1"/>
</dbReference>
<keyword evidence="5" id="KW-1278">Translocase</keyword>